<evidence type="ECO:0008006" key="5">
    <source>
        <dbReference type="Google" id="ProtNLM"/>
    </source>
</evidence>
<dbReference type="GO" id="GO:0000052">
    <property type="term" value="P:citrulline metabolic process"/>
    <property type="evidence" value="ECO:0007669"/>
    <property type="project" value="TreeGrafter"/>
</dbReference>
<dbReference type="GO" id="GO:0006525">
    <property type="term" value="P:arginine metabolic process"/>
    <property type="evidence" value="ECO:0007669"/>
    <property type="project" value="TreeGrafter"/>
</dbReference>
<organism evidence="3 4">
    <name type="scientific">Owenia fusiformis</name>
    <name type="common">Polychaete worm</name>
    <dbReference type="NCBI Taxonomy" id="6347"/>
    <lineage>
        <taxon>Eukaryota</taxon>
        <taxon>Metazoa</taxon>
        <taxon>Spiralia</taxon>
        <taxon>Lophotrochozoa</taxon>
        <taxon>Annelida</taxon>
        <taxon>Polychaeta</taxon>
        <taxon>Sedentaria</taxon>
        <taxon>Canalipalpata</taxon>
        <taxon>Sabellida</taxon>
        <taxon>Oweniida</taxon>
        <taxon>Oweniidae</taxon>
        <taxon>Owenia</taxon>
    </lineage>
</organism>
<keyword evidence="2" id="KW-0378">Hydrolase</keyword>
<protein>
    <recommendedName>
        <fullName evidence="5">Dimethylargininase</fullName>
    </recommendedName>
</protein>
<accession>A0A8S4NZX5</accession>
<dbReference type="Pfam" id="PF19420">
    <property type="entry name" value="DDAH_eukar"/>
    <property type="match status" value="1"/>
</dbReference>
<dbReference type="Proteomes" id="UP000749559">
    <property type="component" value="Unassembled WGS sequence"/>
</dbReference>
<dbReference type="SUPFAM" id="SSF55909">
    <property type="entry name" value="Pentein"/>
    <property type="match status" value="1"/>
</dbReference>
<dbReference type="GO" id="GO:0016403">
    <property type="term" value="F:dimethylargininase activity"/>
    <property type="evidence" value="ECO:0007669"/>
    <property type="project" value="TreeGrafter"/>
</dbReference>
<sequence length="298" mass="33349">MSLAVIESRSFPRYQAVSELKMSAFKYNFAVVSRIPDSFTTRCKGENLDLTEARKKHYDLVETLRNMQLDVLELPPDERHPEGVFVEDIAVVINGTALICNPADSTRQGEVDTVRQVLRKELKLKIVEIEDQKAYVEGGDVLFTGKEIFVGISKFTNAGGAQAVARAFPEYSTCAIKVFGPNHLKDYMSMAGPDIIAISNSDDAQKTFKDMQLQSSFGYDLIHLEEDKAANVVFANGHMVHLPTEEIPKSIGVYENKINYDRKVVAFKEMLKATNRLSSSVLLVSKIRHPKKITSTLQ</sequence>
<dbReference type="AlphaFoldDB" id="A0A8S4NZX5"/>
<comment type="caution">
    <text evidence="3">The sequence shown here is derived from an EMBL/GenBank/DDBJ whole genome shotgun (WGS) entry which is preliminary data.</text>
</comment>
<dbReference type="GO" id="GO:0016597">
    <property type="term" value="F:amino acid binding"/>
    <property type="evidence" value="ECO:0007669"/>
    <property type="project" value="TreeGrafter"/>
</dbReference>
<dbReference type="EMBL" id="CAIIXF020000006">
    <property type="protein sequence ID" value="CAH1787661.1"/>
    <property type="molecule type" value="Genomic_DNA"/>
</dbReference>
<keyword evidence="4" id="KW-1185">Reference proteome</keyword>
<dbReference type="InterPro" id="IPR033199">
    <property type="entry name" value="DDAH-like"/>
</dbReference>
<name>A0A8S4NZX5_OWEFU</name>
<dbReference type="FunFam" id="3.75.10.10:FF:000004">
    <property type="entry name" value="N(G),N(G)-dimethylarginine dimethylaminohydrolase 1"/>
    <property type="match status" value="1"/>
</dbReference>
<evidence type="ECO:0000313" key="3">
    <source>
        <dbReference type="EMBL" id="CAH1787661.1"/>
    </source>
</evidence>
<reference evidence="3" key="1">
    <citation type="submission" date="2022-03" db="EMBL/GenBank/DDBJ databases">
        <authorList>
            <person name="Martin C."/>
        </authorList>
    </citation>
    <scope>NUCLEOTIDE SEQUENCE</scope>
</reference>
<comment type="similarity">
    <text evidence="1">Belongs to the DDAH family.</text>
</comment>
<evidence type="ECO:0000313" key="4">
    <source>
        <dbReference type="Proteomes" id="UP000749559"/>
    </source>
</evidence>
<proteinExistence type="inferred from homology"/>
<dbReference type="OrthoDB" id="10016839at2759"/>
<dbReference type="GO" id="GO:0045429">
    <property type="term" value="P:positive regulation of nitric oxide biosynthetic process"/>
    <property type="evidence" value="ECO:0007669"/>
    <property type="project" value="TreeGrafter"/>
</dbReference>
<dbReference type="PANTHER" id="PTHR12737">
    <property type="entry name" value="DIMETHYLARGININE DIMETHYLAMINOHYDROLASE"/>
    <property type="match status" value="1"/>
</dbReference>
<evidence type="ECO:0000256" key="1">
    <source>
        <dbReference type="ARBA" id="ARBA00008532"/>
    </source>
</evidence>
<gene>
    <name evidence="3" type="ORF">OFUS_LOCUS13308</name>
</gene>
<evidence type="ECO:0000256" key="2">
    <source>
        <dbReference type="ARBA" id="ARBA00022801"/>
    </source>
</evidence>
<dbReference type="Gene3D" id="3.75.10.10">
    <property type="entry name" value="L-arginine/glycine Amidinotransferase, Chain A"/>
    <property type="match status" value="1"/>
</dbReference>
<dbReference type="PANTHER" id="PTHR12737:SF9">
    <property type="entry name" value="DIMETHYLARGININASE"/>
    <property type="match status" value="1"/>
</dbReference>